<dbReference type="EMBL" id="JARESE010000043">
    <property type="protein sequence ID" value="MDE8652548.1"/>
    <property type="molecule type" value="Genomic_DNA"/>
</dbReference>
<dbReference type="RefSeq" id="WP_275228632.1">
    <property type="nucleotide sequence ID" value="NZ_JARESE010000043.1"/>
</dbReference>
<dbReference type="Proteomes" id="UP001216253">
    <property type="component" value="Unassembled WGS sequence"/>
</dbReference>
<dbReference type="InterPro" id="IPR013324">
    <property type="entry name" value="RNA_pol_sigma_r3/r4-like"/>
</dbReference>
<keyword evidence="3" id="KW-1185">Reference proteome</keyword>
<dbReference type="SUPFAM" id="SSF88659">
    <property type="entry name" value="Sigma3 and sigma4 domains of RNA polymerase sigma factors"/>
    <property type="match status" value="1"/>
</dbReference>
<dbReference type="InterPro" id="IPR013249">
    <property type="entry name" value="RNA_pol_sigma70_r4_t2"/>
</dbReference>
<organism evidence="2 3">
    <name type="scientific">Novosphingobium album</name>
    <name type="common">ex Liu et al. 2023</name>
    <dbReference type="NCBI Taxonomy" id="3031130"/>
    <lineage>
        <taxon>Bacteria</taxon>
        <taxon>Pseudomonadati</taxon>
        <taxon>Pseudomonadota</taxon>
        <taxon>Alphaproteobacteria</taxon>
        <taxon>Sphingomonadales</taxon>
        <taxon>Sphingomonadaceae</taxon>
        <taxon>Novosphingobium</taxon>
    </lineage>
</organism>
<evidence type="ECO:0000313" key="3">
    <source>
        <dbReference type="Proteomes" id="UP001216253"/>
    </source>
</evidence>
<protein>
    <submittedName>
        <fullName evidence="2">Sigma factor-like helix-turn-helix DNA-binding protein</fullName>
    </submittedName>
</protein>
<dbReference type="Pfam" id="PF08281">
    <property type="entry name" value="Sigma70_r4_2"/>
    <property type="match status" value="1"/>
</dbReference>
<feature type="domain" description="RNA polymerase sigma factor 70 region 4 type 2" evidence="1">
    <location>
        <begin position="30"/>
        <end position="75"/>
    </location>
</feature>
<sequence>MIQCIALWHQRIRENRLRDAFPEVEDPELRRLHRAVASLPALHHEVFRLARFEDLTTDEIAARLGLSRRQARRHFVYALVMLMRSMERQKRERW</sequence>
<dbReference type="Gene3D" id="1.10.10.10">
    <property type="entry name" value="Winged helix-like DNA-binding domain superfamily/Winged helix DNA-binding domain"/>
    <property type="match status" value="1"/>
</dbReference>
<evidence type="ECO:0000259" key="1">
    <source>
        <dbReference type="Pfam" id="PF08281"/>
    </source>
</evidence>
<dbReference type="InterPro" id="IPR036388">
    <property type="entry name" value="WH-like_DNA-bd_sf"/>
</dbReference>
<comment type="caution">
    <text evidence="2">The sequence shown here is derived from an EMBL/GenBank/DDBJ whole genome shotgun (WGS) entry which is preliminary data.</text>
</comment>
<accession>A0ABT5WR88</accession>
<proteinExistence type="predicted"/>
<name>A0ABT5WR88_9SPHN</name>
<reference evidence="2 3" key="1">
    <citation type="submission" date="2023-03" db="EMBL/GenBank/DDBJ databases">
        <title>NovoSphingobium album sp. nov. isolated from polycyclic aromatic hydrocarbons- and heavy-metal polluted soil.</title>
        <authorList>
            <person name="Liu Z."/>
            <person name="Wang K."/>
        </authorList>
    </citation>
    <scope>NUCLEOTIDE SEQUENCE [LARGE SCALE GENOMIC DNA]</scope>
    <source>
        <strain evidence="2 3">H3SJ31-1</strain>
    </source>
</reference>
<gene>
    <name evidence="2" type="ORF">PYV00_12635</name>
</gene>
<evidence type="ECO:0000313" key="2">
    <source>
        <dbReference type="EMBL" id="MDE8652548.1"/>
    </source>
</evidence>